<feature type="non-terminal residue" evidence="1">
    <location>
        <position position="70"/>
    </location>
</feature>
<proteinExistence type="predicted"/>
<evidence type="ECO:0000313" key="1">
    <source>
        <dbReference type="EMBL" id="KAJ1091956.1"/>
    </source>
</evidence>
<sequence>WLRSSVSDVWVAPVSGKSSEERSVELVQGHCGGRLEKALHRPGKKTRGKLQRILTICNQVYTIQFLVLKL</sequence>
<dbReference type="EMBL" id="JANPWB010000015">
    <property type="protein sequence ID" value="KAJ1091956.1"/>
    <property type="molecule type" value="Genomic_DNA"/>
</dbReference>
<keyword evidence="2" id="KW-1185">Reference proteome</keyword>
<dbReference type="Proteomes" id="UP001066276">
    <property type="component" value="Chromosome 11"/>
</dbReference>
<name>A0AAV7LJY5_PLEWA</name>
<accession>A0AAV7LJY5</accession>
<evidence type="ECO:0000313" key="2">
    <source>
        <dbReference type="Proteomes" id="UP001066276"/>
    </source>
</evidence>
<protein>
    <submittedName>
        <fullName evidence="1">Uncharacterized protein</fullName>
    </submittedName>
</protein>
<dbReference type="AlphaFoldDB" id="A0AAV7LJY5"/>
<comment type="caution">
    <text evidence="1">The sequence shown here is derived from an EMBL/GenBank/DDBJ whole genome shotgun (WGS) entry which is preliminary data.</text>
</comment>
<reference evidence="1" key="1">
    <citation type="journal article" date="2022" name="bioRxiv">
        <title>Sequencing and chromosome-scale assembly of the giantPleurodeles waltlgenome.</title>
        <authorList>
            <person name="Brown T."/>
            <person name="Elewa A."/>
            <person name="Iarovenko S."/>
            <person name="Subramanian E."/>
            <person name="Araus A.J."/>
            <person name="Petzold A."/>
            <person name="Susuki M."/>
            <person name="Suzuki K.-i.T."/>
            <person name="Hayashi T."/>
            <person name="Toyoda A."/>
            <person name="Oliveira C."/>
            <person name="Osipova E."/>
            <person name="Leigh N.D."/>
            <person name="Simon A."/>
            <person name="Yun M.H."/>
        </authorList>
    </citation>
    <scope>NUCLEOTIDE SEQUENCE</scope>
    <source>
        <strain evidence="1">20211129_DDA</strain>
        <tissue evidence="1">Liver</tissue>
    </source>
</reference>
<feature type="non-terminal residue" evidence="1">
    <location>
        <position position="1"/>
    </location>
</feature>
<gene>
    <name evidence="1" type="ORF">NDU88_005070</name>
</gene>
<organism evidence="1 2">
    <name type="scientific">Pleurodeles waltl</name>
    <name type="common">Iberian ribbed newt</name>
    <dbReference type="NCBI Taxonomy" id="8319"/>
    <lineage>
        <taxon>Eukaryota</taxon>
        <taxon>Metazoa</taxon>
        <taxon>Chordata</taxon>
        <taxon>Craniata</taxon>
        <taxon>Vertebrata</taxon>
        <taxon>Euteleostomi</taxon>
        <taxon>Amphibia</taxon>
        <taxon>Batrachia</taxon>
        <taxon>Caudata</taxon>
        <taxon>Salamandroidea</taxon>
        <taxon>Salamandridae</taxon>
        <taxon>Pleurodelinae</taxon>
        <taxon>Pleurodeles</taxon>
    </lineage>
</organism>